<feature type="transmembrane region" description="Helical" evidence="7">
    <location>
        <begin position="280"/>
        <end position="303"/>
    </location>
</feature>
<dbReference type="Gene3D" id="2.60.40.1230">
    <property type="match status" value="1"/>
</dbReference>
<evidence type="ECO:0000313" key="9">
    <source>
        <dbReference type="EMBL" id="VDM68450.1"/>
    </source>
</evidence>
<evidence type="ECO:0000256" key="3">
    <source>
        <dbReference type="ARBA" id="ARBA00022448"/>
    </source>
</evidence>
<evidence type="ECO:0000256" key="5">
    <source>
        <dbReference type="ARBA" id="ARBA00023034"/>
    </source>
</evidence>
<dbReference type="OrthoDB" id="28053at2759"/>
<dbReference type="Pfam" id="PF02883">
    <property type="entry name" value="Alpha_adaptinC2"/>
    <property type="match status" value="1"/>
</dbReference>
<evidence type="ECO:0000256" key="1">
    <source>
        <dbReference type="ARBA" id="ARBA00004308"/>
    </source>
</evidence>
<name>A0A3P7I6I5_STRVU</name>
<keyword evidence="3" id="KW-0813">Transport</keyword>
<dbReference type="PROSITE" id="PS50180">
    <property type="entry name" value="GAE"/>
    <property type="match status" value="1"/>
</dbReference>
<protein>
    <recommendedName>
        <fullName evidence="8">GAE domain-containing protein</fullName>
    </recommendedName>
</protein>
<evidence type="ECO:0000313" key="10">
    <source>
        <dbReference type="Proteomes" id="UP000270094"/>
    </source>
</evidence>
<feature type="non-terminal residue" evidence="9">
    <location>
        <position position="1"/>
    </location>
</feature>
<evidence type="ECO:0000256" key="6">
    <source>
        <dbReference type="ARBA" id="ARBA00023136"/>
    </source>
</evidence>
<dbReference type="SUPFAM" id="SSF49348">
    <property type="entry name" value="Clathrin adaptor appendage domain"/>
    <property type="match status" value="1"/>
</dbReference>
<reference evidence="9 10" key="1">
    <citation type="submission" date="2018-11" db="EMBL/GenBank/DDBJ databases">
        <authorList>
            <consortium name="Pathogen Informatics"/>
        </authorList>
    </citation>
    <scope>NUCLEOTIDE SEQUENCE [LARGE SCALE GENOMIC DNA]</scope>
</reference>
<organism evidence="9 10">
    <name type="scientific">Strongylus vulgaris</name>
    <name type="common">Blood worm</name>
    <dbReference type="NCBI Taxonomy" id="40348"/>
    <lineage>
        <taxon>Eukaryota</taxon>
        <taxon>Metazoa</taxon>
        <taxon>Ecdysozoa</taxon>
        <taxon>Nematoda</taxon>
        <taxon>Chromadorea</taxon>
        <taxon>Rhabditida</taxon>
        <taxon>Rhabditina</taxon>
        <taxon>Rhabditomorpha</taxon>
        <taxon>Strongyloidea</taxon>
        <taxon>Strongylidae</taxon>
        <taxon>Strongylus</taxon>
    </lineage>
</organism>
<dbReference type="EMBL" id="UYYB01008853">
    <property type="protein sequence ID" value="VDM68450.1"/>
    <property type="molecule type" value="Genomic_DNA"/>
</dbReference>
<evidence type="ECO:0000256" key="7">
    <source>
        <dbReference type="SAM" id="Phobius"/>
    </source>
</evidence>
<dbReference type="InterPro" id="IPR008153">
    <property type="entry name" value="GAE_dom"/>
</dbReference>
<evidence type="ECO:0000256" key="2">
    <source>
        <dbReference type="ARBA" id="ARBA00004555"/>
    </source>
</evidence>
<feature type="domain" description="GAE" evidence="8">
    <location>
        <begin position="178"/>
        <end position="295"/>
    </location>
</feature>
<keyword evidence="6 7" id="KW-0472">Membrane</keyword>
<evidence type="ECO:0000256" key="4">
    <source>
        <dbReference type="ARBA" id="ARBA00022927"/>
    </source>
</evidence>
<dbReference type="PANTHER" id="PTHR22780">
    <property type="entry name" value="ADAPTIN, ALPHA/GAMMA/EPSILON"/>
    <property type="match status" value="1"/>
</dbReference>
<dbReference type="InterPro" id="IPR008152">
    <property type="entry name" value="Clathrin_a/b/g-adaptin_app_Ig"/>
</dbReference>
<keyword evidence="4" id="KW-0653">Protein transport</keyword>
<proteinExistence type="predicted"/>
<dbReference type="SMART" id="SM00809">
    <property type="entry name" value="Alpha_adaptinC2"/>
    <property type="match status" value="1"/>
</dbReference>
<dbReference type="GO" id="GO:0005794">
    <property type="term" value="C:Golgi apparatus"/>
    <property type="evidence" value="ECO:0007669"/>
    <property type="project" value="UniProtKB-SubCell"/>
</dbReference>
<gene>
    <name evidence="9" type="ORF">SVUK_LOCUS3448</name>
</gene>
<keyword evidence="10" id="KW-1185">Reference proteome</keyword>
<dbReference type="InterPro" id="IPR013041">
    <property type="entry name" value="Clathrin_app_Ig-like_sf"/>
</dbReference>
<sequence length="304" mass="32026">FTTTVDRILALVRANQAHLHLELQQRSVEFSRLLDCGDLKYGLLERMPVITHNSLNAAAAPIEDGPSLIEDAQPAPAAAVPTSNVDLLDQLAGLGEPVPTPVKTSTNNDLFDLMGGTTAPTISATNSIVDGNLIGALSSMSVSNPIPPAATAPVADPFDLLAGFGSTAAAAPVATMAPVAERVVALNSSGIEAHIMVLGGGWSGDTVQMQVEITNNTPVQVQDFAFQAAVTKAFTIELQTPSSTTLEPMGGSVITQTVKITRTSHGHPVRFPLWKELNIILMKVTCCVLSFLLFLTDVLCLFIF</sequence>
<keyword evidence="7" id="KW-1133">Transmembrane helix</keyword>
<keyword evidence="5" id="KW-0333">Golgi apparatus</keyword>
<dbReference type="InterPro" id="IPR050840">
    <property type="entry name" value="Adaptor_Complx_Large_Subunit"/>
</dbReference>
<dbReference type="GO" id="GO:0006886">
    <property type="term" value="P:intracellular protein transport"/>
    <property type="evidence" value="ECO:0007669"/>
    <property type="project" value="InterPro"/>
</dbReference>
<evidence type="ECO:0000259" key="8">
    <source>
        <dbReference type="PROSITE" id="PS50180"/>
    </source>
</evidence>
<accession>A0A3P7I6I5</accession>
<comment type="subcellular location">
    <subcellularLocation>
        <location evidence="1">Endomembrane system</location>
    </subcellularLocation>
    <subcellularLocation>
        <location evidence="2">Golgi apparatus</location>
    </subcellularLocation>
</comment>
<keyword evidence="7" id="KW-0812">Transmembrane</keyword>
<dbReference type="AlphaFoldDB" id="A0A3P7I6I5"/>
<dbReference type="Proteomes" id="UP000270094">
    <property type="component" value="Unassembled WGS sequence"/>
</dbReference>
<dbReference type="GO" id="GO:0016192">
    <property type="term" value="P:vesicle-mediated transport"/>
    <property type="evidence" value="ECO:0007669"/>
    <property type="project" value="InterPro"/>
</dbReference>